<name>A0A9D1HVZ1_9BACT</name>
<dbReference type="Gene3D" id="1.10.510.10">
    <property type="entry name" value="Transferase(Phosphotransferase) domain 1"/>
    <property type="match status" value="1"/>
</dbReference>
<dbReference type="Proteomes" id="UP000824087">
    <property type="component" value="Unassembled WGS sequence"/>
</dbReference>
<dbReference type="AlphaFoldDB" id="A0A9D1HVZ1"/>
<proteinExistence type="predicted"/>
<organism evidence="1 2">
    <name type="scientific">Candidatus Fimihabitans intestinipullorum</name>
    <dbReference type="NCBI Taxonomy" id="2840820"/>
    <lineage>
        <taxon>Bacteria</taxon>
        <taxon>Bacillati</taxon>
        <taxon>Mycoplasmatota</taxon>
        <taxon>Mycoplasmatota incertae sedis</taxon>
        <taxon>Candidatus Fimihabitans</taxon>
    </lineage>
</organism>
<accession>A0A9D1HVZ1</accession>
<reference evidence="1" key="2">
    <citation type="journal article" date="2021" name="PeerJ">
        <title>Extensive microbial diversity within the chicken gut microbiome revealed by metagenomics and culture.</title>
        <authorList>
            <person name="Gilroy R."/>
            <person name="Ravi A."/>
            <person name="Getino M."/>
            <person name="Pursley I."/>
            <person name="Horton D.L."/>
            <person name="Alikhan N.F."/>
            <person name="Baker D."/>
            <person name="Gharbi K."/>
            <person name="Hall N."/>
            <person name="Watson M."/>
            <person name="Adriaenssens E.M."/>
            <person name="Foster-Nyarko E."/>
            <person name="Jarju S."/>
            <person name="Secka A."/>
            <person name="Antonio M."/>
            <person name="Oren A."/>
            <person name="Chaudhuri R.R."/>
            <person name="La Ragione R."/>
            <person name="Hildebrand F."/>
            <person name="Pallen M.J."/>
        </authorList>
    </citation>
    <scope>NUCLEOTIDE SEQUENCE</scope>
    <source>
        <strain evidence="1">CHK197-8231</strain>
    </source>
</reference>
<dbReference type="SUPFAM" id="SSF56112">
    <property type="entry name" value="Protein kinase-like (PK-like)"/>
    <property type="match status" value="1"/>
</dbReference>
<evidence type="ECO:0000313" key="1">
    <source>
        <dbReference type="EMBL" id="HIU22245.1"/>
    </source>
</evidence>
<dbReference type="InterPro" id="IPR011009">
    <property type="entry name" value="Kinase-like_dom_sf"/>
</dbReference>
<evidence type="ECO:0008006" key="3">
    <source>
        <dbReference type="Google" id="ProtNLM"/>
    </source>
</evidence>
<protein>
    <recommendedName>
        <fullName evidence="3">Protein kinase domain-containing protein</fullName>
    </recommendedName>
</protein>
<sequence length="317" mass="37819">MNITNQDLKKLTYLSSGTFGSVYHDGKNALKIYHPEVKVRYGFGYEMVSNPCLRPHPIKFRLIKYYNKRLKYTDLNYEPLYCNQQFLGICYPYYDGTELYQLKNIPFSEKEEIVKQLLRNAKELTDHHIYPLDYKLDNVLYTKKGEVKIIDLDDPLTKYRLIKHPSLYQQSMITLKNTVVHFLNSNSNQPYFSLTQFLQHKQQIYSLGNRITYQQLYDYLNIHNSKNNFLIIRPEQFSFHMISNIKALIKRKQTKIIVIDPAEFSYEVLQNFVMSLIHAGIEIYDIWPEASNKIENYINNYNISETFIIDKQKIKRR</sequence>
<gene>
    <name evidence="1" type="ORF">IAD49_01550</name>
</gene>
<dbReference type="EMBL" id="DVML01000009">
    <property type="protein sequence ID" value="HIU22245.1"/>
    <property type="molecule type" value="Genomic_DNA"/>
</dbReference>
<reference evidence="1" key="1">
    <citation type="submission" date="2020-10" db="EMBL/GenBank/DDBJ databases">
        <authorList>
            <person name="Gilroy R."/>
        </authorList>
    </citation>
    <scope>NUCLEOTIDE SEQUENCE</scope>
    <source>
        <strain evidence="1">CHK197-8231</strain>
    </source>
</reference>
<evidence type="ECO:0000313" key="2">
    <source>
        <dbReference type="Proteomes" id="UP000824087"/>
    </source>
</evidence>
<comment type="caution">
    <text evidence="1">The sequence shown here is derived from an EMBL/GenBank/DDBJ whole genome shotgun (WGS) entry which is preliminary data.</text>
</comment>